<dbReference type="AlphaFoldDB" id="A0A1H6MVK6"/>
<dbReference type="InterPro" id="IPR046342">
    <property type="entry name" value="CBS_dom_sf"/>
</dbReference>
<gene>
    <name evidence="1" type="ORF">SAMN02927937_02763</name>
</gene>
<dbReference type="STRING" id="1159016.SAMN02927937_02763"/>
<evidence type="ECO:0000313" key="2">
    <source>
        <dbReference type="Proteomes" id="UP000199634"/>
    </source>
</evidence>
<dbReference type="EMBL" id="FNXE01000061">
    <property type="protein sequence ID" value="SEI01810.1"/>
    <property type="molecule type" value="Genomic_DNA"/>
</dbReference>
<keyword evidence="2" id="KW-1185">Reference proteome</keyword>
<protein>
    <recommendedName>
        <fullName evidence="3">CBS domain-containing protein</fullName>
    </recommendedName>
</protein>
<reference evidence="1 2" key="1">
    <citation type="submission" date="2016-10" db="EMBL/GenBank/DDBJ databases">
        <authorList>
            <person name="de Groot N.N."/>
        </authorList>
    </citation>
    <scope>NUCLEOTIDE SEQUENCE [LARGE SCALE GENOMIC DNA]</scope>
    <source>
        <strain evidence="1 2">CGMCC 1.10825</strain>
    </source>
</reference>
<dbReference type="Gene3D" id="3.10.580.10">
    <property type="entry name" value="CBS-domain"/>
    <property type="match status" value="1"/>
</dbReference>
<evidence type="ECO:0008006" key="3">
    <source>
        <dbReference type="Google" id="ProtNLM"/>
    </source>
</evidence>
<dbReference type="Proteomes" id="UP000199634">
    <property type="component" value="Unassembled WGS sequence"/>
</dbReference>
<dbReference type="RefSeq" id="WP_091102491.1">
    <property type="nucleotide sequence ID" value="NZ_FNXE01000061.1"/>
</dbReference>
<proteinExistence type="predicted"/>
<sequence>MNFTVMKATQHLIKTKPKPFAFNTKFDDIITFIEDNKYSHFPVVEDGIYLGSIASVDVIPSKTKTVGDYRYALLPYFVRKDAGWFEILEKCAQFDCNLLAVLDEQNKYVGFYSAEDIFPLLNHTPFMKDAGLAIVIQKHYLDYSISEISQIVETNNCKLLGVFVSSTENGMAQITIKASAGNINEIIQTFRRFGYEIVSEHNQDSYLNELKERSAYLDKFLNI</sequence>
<evidence type="ECO:0000313" key="1">
    <source>
        <dbReference type="EMBL" id="SEI01810.1"/>
    </source>
</evidence>
<name>A0A1H6MVK6_9FLAO</name>
<organism evidence="1 2">
    <name type="scientific">Paenimyroides marinum</name>
    <dbReference type="NCBI Taxonomy" id="1159016"/>
    <lineage>
        <taxon>Bacteria</taxon>
        <taxon>Pseudomonadati</taxon>
        <taxon>Bacteroidota</taxon>
        <taxon>Flavobacteriia</taxon>
        <taxon>Flavobacteriales</taxon>
        <taxon>Flavobacteriaceae</taxon>
        <taxon>Paenimyroides</taxon>
    </lineage>
</organism>
<accession>A0A1H6MVK6</accession>
<dbReference type="SUPFAM" id="SSF54631">
    <property type="entry name" value="CBS-domain pair"/>
    <property type="match status" value="1"/>
</dbReference>